<evidence type="ECO:0000256" key="1">
    <source>
        <dbReference type="ARBA" id="ARBA00010617"/>
    </source>
</evidence>
<dbReference type="OrthoDB" id="4168525at2"/>
<comment type="similarity">
    <text evidence="1">Belongs to the cytochrome P450 family.</text>
</comment>
<dbReference type="SUPFAM" id="SSF48264">
    <property type="entry name" value="Cytochrome P450"/>
    <property type="match status" value="1"/>
</dbReference>
<dbReference type="Gene3D" id="1.10.630.10">
    <property type="entry name" value="Cytochrome P450"/>
    <property type="match status" value="1"/>
</dbReference>
<evidence type="ECO:0008006" key="4">
    <source>
        <dbReference type="Google" id="ProtNLM"/>
    </source>
</evidence>
<evidence type="ECO:0000313" key="3">
    <source>
        <dbReference type="Proteomes" id="UP000325161"/>
    </source>
</evidence>
<dbReference type="GO" id="GO:0004497">
    <property type="term" value="F:monooxygenase activity"/>
    <property type="evidence" value="ECO:0007669"/>
    <property type="project" value="InterPro"/>
</dbReference>
<dbReference type="KEGG" id="pacr:FXN63_10615"/>
<name>A0A5C0AUZ0_9BURK</name>
<accession>A0A5C0AUZ0</accession>
<dbReference type="GO" id="GO:0005506">
    <property type="term" value="F:iron ion binding"/>
    <property type="evidence" value="ECO:0007669"/>
    <property type="project" value="InterPro"/>
</dbReference>
<reference evidence="2 3" key="1">
    <citation type="submission" date="2019-08" db="EMBL/GenBank/DDBJ databases">
        <title>Amphibian skin-associated Pigmentiphaga: genome sequence and occurrence across geography and hosts.</title>
        <authorList>
            <person name="Bletz M.C."/>
            <person name="Bunk B."/>
            <person name="Sproeer C."/>
            <person name="Biwer P."/>
            <person name="Reiter S."/>
            <person name="Rabemananjara F.C.E."/>
            <person name="Schulz S."/>
            <person name="Overmann J."/>
            <person name="Vences M."/>
        </authorList>
    </citation>
    <scope>NUCLEOTIDE SEQUENCE [LARGE SCALE GENOMIC DNA]</scope>
    <source>
        <strain evidence="2 3">Mada1488</strain>
    </source>
</reference>
<keyword evidence="3" id="KW-1185">Reference proteome</keyword>
<dbReference type="GO" id="GO:0016705">
    <property type="term" value="F:oxidoreductase activity, acting on paired donors, with incorporation or reduction of molecular oxygen"/>
    <property type="evidence" value="ECO:0007669"/>
    <property type="project" value="InterPro"/>
</dbReference>
<sequence>MHPNHPLDAASHRNPYPYYRHLLTRAPLVYNDDLRLWIAARSSTVYEIFEHPACRVRPASEPVPLRLDRPQRRIFGFGRGAHACPGQLLATNIVSTALAVLLDKLDEQDLAHLNWHYLPYSNGRLPQFTAAKPRWPL</sequence>
<dbReference type="PANTHER" id="PTHR46696:SF1">
    <property type="entry name" value="CYTOCHROME P450 YJIB-RELATED"/>
    <property type="match status" value="1"/>
</dbReference>
<protein>
    <recommendedName>
        <fullName evidence="4">Cytochrome P450</fullName>
    </recommendedName>
</protein>
<gene>
    <name evidence="2" type="ORF">FXN63_10615</name>
</gene>
<dbReference type="EMBL" id="CP043046">
    <property type="protein sequence ID" value="QEI06239.1"/>
    <property type="molecule type" value="Genomic_DNA"/>
</dbReference>
<dbReference type="RefSeq" id="WP_148814645.1">
    <property type="nucleotide sequence ID" value="NZ_CP043046.1"/>
</dbReference>
<dbReference type="GO" id="GO:0020037">
    <property type="term" value="F:heme binding"/>
    <property type="evidence" value="ECO:0007669"/>
    <property type="project" value="InterPro"/>
</dbReference>
<dbReference type="PROSITE" id="PS00086">
    <property type="entry name" value="CYTOCHROME_P450"/>
    <property type="match status" value="1"/>
</dbReference>
<proteinExistence type="inferred from homology"/>
<organism evidence="2 3">
    <name type="scientific">Pigmentiphaga aceris</name>
    <dbReference type="NCBI Taxonomy" id="1940612"/>
    <lineage>
        <taxon>Bacteria</taxon>
        <taxon>Pseudomonadati</taxon>
        <taxon>Pseudomonadota</taxon>
        <taxon>Betaproteobacteria</taxon>
        <taxon>Burkholderiales</taxon>
        <taxon>Alcaligenaceae</taxon>
        <taxon>Pigmentiphaga</taxon>
    </lineage>
</organism>
<dbReference type="InterPro" id="IPR036396">
    <property type="entry name" value="Cyt_P450_sf"/>
</dbReference>
<evidence type="ECO:0000313" key="2">
    <source>
        <dbReference type="EMBL" id="QEI06239.1"/>
    </source>
</evidence>
<dbReference type="PANTHER" id="PTHR46696">
    <property type="entry name" value="P450, PUTATIVE (EUROFUNG)-RELATED"/>
    <property type="match status" value="1"/>
</dbReference>
<dbReference type="Proteomes" id="UP000325161">
    <property type="component" value="Chromosome"/>
</dbReference>
<dbReference type="InterPro" id="IPR017972">
    <property type="entry name" value="Cyt_P450_CS"/>
</dbReference>
<dbReference type="AlphaFoldDB" id="A0A5C0AUZ0"/>